<dbReference type="InterPro" id="IPR013766">
    <property type="entry name" value="Thioredoxin_domain"/>
</dbReference>
<gene>
    <name evidence="6" type="ORF">OM075_20375</name>
</gene>
<dbReference type="Gene3D" id="3.40.30.10">
    <property type="entry name" value="Glutaredoxin"/>
    <property type="match status" value="1"/>
</dbReference>
<keyword evidence="3" id="KW-1015">Disulfide bond</keyword>
<dbReference type="PROSITE" id="PS51352">
    <property type="entry name" value="THIOREDOXIN_2"/>
    <property type="match status" value="1"/>
</dbReference>
<sequence length="419" mass="48286">MRRKILMLCVVVCGIAITSCNKSKGFTLSGKFTNIKGTGIAVLEKLSTEEIDTVPFVDGQFEINGSVDKPALYKLTLSTDQDSFWFQQKNELLYIENTAIKITGDYNKLYDLDNRNYFSRQRAEIGGGKLNAIYNNYLNKVRPVVKKATEVSNTILLDTIPVENMSDTYFKEMLKKQVTLNKLQYQRDSIKSNFIINNPATQFAYDMVFATLTDDDSYKAVFDESVAHGNLYSKIMEFPEPELVNQWITLLKEQDTFTQEQLNVIDFIWNQKKQIAKGAPFIKAQIRDVKGEFVSLEDQLNKDGYTLIDCWASWCMPCRWFIPHLKQIHQNYKDKGLKIISISIDNYDKEREKKAWYNAMKEEDMPWQQFQANKKSSFVESYGVYSIPNIILIDASHHIVATGVRGLTLDLLLQGIYNE</sequence>
<comment type="caution">
    <text evidence="6">The sequence shown here is derived from an EMBL/GenBank/DDBJ whole genome shotgun (WGS) entry which is preliminary data.</text>
</comment>
<organism evidence="6 7">
    <name type="scientific">Plebeiibacterium sediminum</name>
    <dbReference type="NCBI Taxonomy" id="2992112"/>
    <lineage>
        <taxon>Bacteria</taxon>
        <taxon>Pseudomonadati</taxon>
        <taxon>Bacteroidota</taxon>
        <taxon>Bacteroidia</taxon>
        <taxon>Marinilabiliales</taxon>
        <taxon>Marinilabiliaceae</taxon>
        <taxon>Plebeiibacterium</taxon>
    </lineage>
</organism>
<accession>A0AAE3M7Y9</accession>
<evidence type="ECO:0000256" key="3">
    <source>
        <dbReference type="ARBA" id="ARBA00023157"/>
    </source>
</evidence>
<dbReference type="PANTHER" id="PTHR42852:SF6">
    <property type="entry name" value="THIOL:DISULFIDE INTERCHANGE PROTEIN DSBE"/>
    <property type="match status" value="1"/>
</dbReference>
<dbReference type="Pfam" id="PF14289">
    <property type="entry name" value="DUF4369"/>
    <property type="match status" value="1"/>
</dbReference>
<evidence type="ECO:0000259" key="5">
    <source>
        <dbReference type="PROSITE" id="PS51352"/>
    </source>
</evidence>
<dbReference type="InterPro" id="IPR036249">
    <property type="entry name" value="Thioredoxin-like_sf"/>
</dbReference>
<evidence type="ECO:0000313" key="6">
    <source>
        <dbReference type="EMBL" id="MCW3788839.1"/>
    </source>
</evidence>
<dbReference type="InterPro" id="IPR025380">
    <property type="entry name" value="DUF4369"/>
</dbReference>
<reference evidence="6" key="1">
    <citation type="submission" date="2022-10" db="EMBL/GenBank/DDBJ databases">
        <authorList>
            <person name="Yu W.X."/>
        </authorList>
    </citation>
    <scope>NUCLEOTIDE SEQUENCE</scope>
    <source>
        <strain evidence="6">AAT</strain>
    </source>
</reference>
<dbReference type="RefSeq" id="WP_301192395.1">
    <property type="nucleotide sequence ID" value="NZ_JAPDPJ010000067.1"/>
</dbReference>
<dbReference type="Proteomes" id="UP001209229">
    <property type="component" value="Unassembled WGS sequence"/>
</dbReference>
<dbReference type="SUPFAM" id="SSF52833">
    <property type="entry name" value="Thioredoxin-like"/>
    <property type="match status" value="1"/>
</dbReference>
<comment type="subcellular location">
    <subcellularLocation>
        <location evidence="1">Cell envelope</location>
    </subcellularLocation>
</comment>
<evidence type="ECO:0000256" key="1">
    <source>
        <dbReference type="ARBA" id="ARBA00004196"/>
    </source>
</evidence>
<evidence type="ECO:0000313" key="7">
    <source>
        <dbReference type="Proteomes" id="UP001209229"/>
    </source>
</evidence>
<dbReference type="PROSITE" id="PS51257">
    <property type="entry name" value="PROKAR_LIPOPROTEIN"/>
    <property type="match status" value="1"/>
</dbReference>
<keyword evidence="7" id="KW-1185">Reference proteome</keyword>
<dbReference type="PANTHER" id="PTHR42852">
    <property type="entry name" value="THIOL:DISULFIDE INTERCHANGE PROTEIN DSBE"/>
    <property type="match status" value="1"/>
</dbReference>
<protein>
    <submittedName>
        <fullName evidence="6">AhpC/TSA family protein</fullName>
    </submittedName>
</protein>
<proteinExistence type="predicted"/>
<keyword evidence="2" id="KW-0201">Cytochrome c-type biogenesis</keyword>
<dbReference type="GO" id="GO:0017004">
    <property type="term" value="P:cytochrome complex assembly"/>
    <property type="evidence" value="ECO:0007669"/>
    <property type="project" value="UniProtKB-KW"/>
</dbReference>
<dbReference type="GO" id="GO:0030313">
    <property type="term" value="C:cell envelope"/>
    <property type="evidence" value="ECO:0007669"/>
    <property type="project" value="UniProtKB-SubCell"/>
</dbReference>
<dbReference type="EMBL" id="JAPDPJ010000067">
    <property type="protein sequence ID" value="MCW3788839.1"/>
    <property type="molecule type" value="Genomic_DNA"/>
</dbReference>
<name>A0AAE3M7Y9_9BACT</name>
<dbReference type="InterPro" id="IPR050553">
    <property type="entry name" value="Thioredoxin_ResA/DsbE_sf"/>
</dbReference>
<evidence type="ECO:0000256" key="2">
    <source>
        <dbReference type="ARBA" id="ARBA00022748"/>
    </source>
</evidence>
<dbReference type="CDD" id="cd02966">
    <property type="entry name" value="TlpA_like_family"/>
    <property type="match status" value="1"/>
</dbReference>
<keyword evidence="4" id="KW-0676">Redox-active center</keyword>
<feature type="domain" description="Thioredoxin" evidence="5">
    <location>
        <begin position="273"/>
        <end position="419"/>
    </location>
</feature>
<evidence type="ECO:0000256" key="4">
    <source>
        <dbReference type="ARBA" id="ARBA00023284"/>
    </source>
</evidence>
<dbReference type="Pfam" id="PF13905">
    <property type="entry name" value="Thioredoxin_8"/>
    <property type="match status" value="1"/>
</dbReference>
<dbReference type="InterPro" id="IPR012336">
    <property type="entry name" value="Thioredoxin-like_fold"/>
</dbReference>
<dbReference type="AlphaFoldDB" id="A0AAE3M7Y9"/>